<dbReference type="PROSITE" id="PS52004">
    <property type="entry name" value="KS3_2"/>
    <property type="match status" value="1"/>
</dbReference>
<name>A0ABY9B6F2_9CHLR</name>
<keyword evidence="5" id="KW-0276">Fatty acid metabolism</keyword>
<comment type="similarity">
    <text evidence="2 13">Belongs to the thiolase-like superfamily. Beta-ketoacyl-ACP synthases family.</text>
</comment>
<dbReference type="RefSeq" id="WP_341470685.1">
    <property type="nucleotide sequence ID" value="NZ_CP128400.1"/>
</dbReference>
<evidence type="ECO:0000256" key="1">
    <source>
        <dbReference type="ARBA" id="ARBA00005194"/>
    </source>
</evidence>
<organism evidence="15 16">
    <name type="scientific">Candidatus Chlorohelix allophototropha</name>
    <dbReference type="NCBI Taxonomy" id="3003348"/>
    <lineage>
        <taxon>Bacteria</taxon>
        <taxon>Bacillati</taxon>
        <taxon>Chloroflexota</taxon>
        <taxon>Chloroflexia</taxon>
        <taxon>Candidatus Chloroheliales</taxon>
        <taxon>Candidatus Chloroheliaceae</taxon>
        <taxon>Candidatus Chlorohelix</taxon>
    </lineage>
</organism>
<accession>A0ABY9B6F2</accession>
<dbReference type="InterPro" id="IPR017568">
    <property type="entry name" value="3-oxoacyl-ACP_synth-2"/>
</dbReference>
<dbReference type="Gene3D" id="3.40.47.10">
    <property type="match status" value="1"/>
</dbReference>
<comment type="catalytic activity">
    <reaction evidence="10">
        <text>(9Z)-hexadecenoyl-[ACP] + malonyl-[ACP] + H(+) = 3-oxo-(11Z)-octadecenoyl-[ACP] + holo-[ACP] + CO2</text>
        <dbReference type="Rhea" id="RHEA:55040"/>
        <dbReference type="Rhea" id="RHEA-COMP:9623"/>
        <dbReference type="Rhea" id="RHEA-COMP:9685"/>
        <dbReference type="Rhea" id="RHEA-COMP:10800"/>
        <dbReference type="Rhea" id="RHEA-COMP:14074"/>
        <dbReference type="ChEBI" id="CHEBI:15378"/>
        <dbReference type="ChEBI" id="CHEBI:16526"/>
        <dbReference type="ChEBI" id="CHEBI:64479"/>
        <dbReference type="ChEBI" id="CHEBI:78449"/>
        <dbReference type="ChEBI" id="CHEBI:83989"/>
        <dbReference type="ChEBI" id="CHEBI:138538"/>
        <dbReference type="EC" id="2.3.1.179"/>
    </reaction>
</comment>
<evidence type="ECO:0000256" key="10">
    <source>
        <dbReference type="ARBA" id="ARBA00047318"/>
    </source>
</evidence>
<comment type="function">
    <text evidence="9">Involved in the type II fatty acid elongation cycle. Catalyzes the elongation of a wide range of acyl-ACP by the addition of two carbons from malonyl-ACP to an acyl acceptor. Can efficiently catalyze the conversion of palmitoleoyl-ACP (cis-hexadec-9-enoyl-ACP) to cis-vaccenoyl-ACP (cis-octadec-11-enoyl-ACP), an essential step in the thermal regulation of fatty acid composition.</text>
</comment>
<dbReference type="InterPro" id="IPR014030">
    <property type="entry name" value="Ketoacyl_synth_N"/>
</dbReference>
<dbReference type="CDD" id="cd00834">
    <property type="entry name" value="KAS_I_II"/>
    <property type="match status" value="1"/>
</dbReference>
<dbReference type="NCBIfam" id="TIGR03150">
    <property type="entry name" value="fabF"/>
    <property type="match status" value="1"/>
</dbReference>
<keyword evidence="16" id="KW-1185">Reference proteome</keyword>
<dbReference type="PANTHER" id="PTHR11712">
    <property type="entry name" value="POLYKETIDE SYNTHASE-RELATED"/>
    <property type="match status" value="1"/>
</dbReference>
<keyword evidence="6" id="KW-0443">Lipid metabolism</keyword>
<dbReference type="PANTHER" id="PTHR11712:SF336">
    <property type="entry name" value="3-OXOACYL-[ACYL-CARRIER-PROTEIN] SYNTHASE, MITOCHONDRIAL"/>
    <property type="match status" value="1"/>
</dbReference>
<reference evidence="15" key="1">
    <citation type="journal article" date="2024" name="Nature">
        <title>Anoxygenic phototroph of the Chloroflexota uses a type I reaction centre.</title>
        <authorList>
            <person name="Tsuji J.M."/>
            <person name="Shaw N.A."/>
            <person name="Nagashima S."/>
            <person name="Venkiteswaran J.J."/>
            <person name="Schiff S.L."/>
            <person name="Watanabe T."/>
            <person name="Fukui M."/>
            <person name="Hanada S."/>
            <person name="Tank M."/>
            <person name="Neufeld J.D."/>
        </authorList>
    </citation>
    <scope>NUCLEOTIDE SEQUENCE</scope>
    <source>
        <strain evidence="15">L227-S17</strain>
    </source>
</reference>
<dbReference type="NCBIfam" id="NF005589">
    <property type="entry name" value="PRK07314.1"/>
    <property type="match status" value="1"/>
</dbReference>
<feature type="domain" description="Ketosynthase family 3 (KS3)" evidence="14">
    <location>
        <begin position="94"/>
        <end position="503"/>
    </location>
</feature>
<dbReference type="InterPro" id="IPR000794">
    <property type="entry name" value="Beta-ketoacyl_synthase"/>
</dbReference>
<dbReference type="InterPro" id="IPR020841">
    <property type="entry name" value="PKS_Beta-ketoAc_synthase_dom"/>
</dbReference>
<dbReference type="SUPFAM" id="SSF53901">
    <property type="entry name" value="Thiolase-like"/>
    <property type="match status" value="2"/>
</dbReference>
<comment type="catalytic activity">
    <reaction evidence="11">
        <text>a fatty acyl-[ACP] + malonyl-[ACP] + H(+) = a 3-oxoacyl-[ACP] + holo-[ACP] + CO2</text>
        <dbReference type="Rhea" id="RHEA:22836"/>
        <dbReference type="Rhea" id="RHEA-COMP:9623"/>
        <dbReference type="Rhea" id="RHEA-COMP:9685"/>
        <dbReference type="Rhea" id="RHEA-COMP:9916"/>
        <dbReference type="Rhea" id="RHEA-COMP:14125"/>
        <dbReference type="ChEBI" id="CHEBI:15378"/>
        <dbReference type="ChEBI" id="CHEBI:16526"/>
        <dbReference type="ChEBI" id="CHEBI:64479"/>
        <dbReference type="ChEBI" id="CHEBI:78449"/>
        <dbReference type="ChEBI" id="CHEBI:78776"/>
        <dbReference type="ChEBI" id="CHEBI:138651"/>
    </reaction>
</comment>
<evidence type="ECO:0000256" key="13">
    <source>
        <dbReference type="RuleBase" id="RU003694"/>
    </source>
</evidence>
<keyword evidence="7" id="KW-0275">Fatty acid biosynthesis</keyword>
<keyword evidence="3" id="KW-0444">Lipid biosynthesis</keyword>
<dbReference type="Pfam" id="PF02801">
    <property type="entry name" value="Ketoacyl-synt_C"/>
    <property type="match status" value="1"/>
</dbReference>
<dbReference type="Pfam" id="PF00109">
    <property type="entry name" value="ketoacyl-synt"/>
    <property type="match status" value="1"/>
</dbReference>
<gene>
    <name evidence="15" type="primary">fabF</name>
    <name evidence="15" type="ORF">OZ401_004397</name>
</gene>
<evidence type="ECO:0000256" key="3">
    <source>
        <dbReference type="ARBA" id="ARBA00022516"/>
    </source>
</evidence>
<proteinExistence type="inferred from homology"/>
<evidence type="ECO:0000256" key="7">
    <source>
        <dbReference type="ARBA" id="ARBA00023160"/>
    </source>
</evidence>
<dbReference type="InterPro" id="IPR016039">
    <property type="entry name" value="Thiolase-like"/>
</dbReference>
<evidence type="ECO:0000256" key="2">
    <source>
        <dbReference type="ARBA" id="ARBA00008467"/>
    </source>
</evidence>
<evidence type="ECO:0000256" key="8">
    <source>
        <dbReference type="ARBA" id="ARBA00023315"/>
    </source>
</evidence>
<dbReference type="EMBL" id="CP128400">
    <property type="protein sequence ID" value="WJW68780.1"/>
    <property type="molecule type" value="Genomic_DNA"/>
</dbReference>
<evidence type="ECO:0000256" key="9">
    <source>
        <dbReference type="ARBA" id="ARBA00024006"/>
    </source>
</evidence>
<dbReference type="EC" id="2.3.1.179" evidence="12"/>
<evidence type="ECO:0000259" key="14">
    <source>
        <dbReference type="PROSITE" id="PS52004"/>
    </source>
</evidence>
<dbReference type="GO" id="GO:0004315">
    <property type="term" value="F:3-oxoacyl-[acyl-carrier-protein] synthase activity"/>
    <property type="evidence" value="ECO:0007669"/>
    <property type="project" value="UniProtKB-EC"/>
</dbReference>
<evidence type="ECO:0000313" key="15">
    <source>
        <dbReference type="EMBL" id="WJW68780.1"/>
    </source>
</evidence>
<dbReference type="Proteomes" id="UP001431572">
    <property type="component" value="Chromosome 2"/>
</dbReference>
<evidence type="ECO:0000256" key="12">
    <source>
        <dbReference type="NCBIfam" id="TIGR03150"/>
    </source>
</evidence>
<protein>
    <recommendedName>
        <fullName evidence="12">Beta-ketoacyl-ACP synthase II</fullName>
        <ecNumber evidence="12">2.3.1.179</ecNumber>
    </recommendedName>
</protein>
<evidence type="ECO:0000256" key="11">
    <source>
        <dbReference type="ARBA" id="ARBA00047659"/>
    </source>
</evidence>
<dbReference type="InterPro" id="IPR018201">
    <property type="entry name" value="Ketoacyl_synth_AS"/>
</dbReference>
<dbReference type="PROSITE" id="PS00606">
    <property type="entry name" value="KS3_1"/>
    <property type="match status" value="1"/>
</dbReference>
<evidence type="ECO:0000256" key="6">
    <source>
        <dbReference type="ARBA" id="ARBA00023098"/>
    </source>
</evidence>
<keyword evidence="4 13" id="KW-0808">Transferase</keyword>
<dbReference type="InterPro" id="IPR014031">
    <property type="entry name" value="Ketoacyl_synth_C"/>
</dbReference>
<evidence type="ECO:0000256" key="5">
    <source>
        <dbReference type="ARBA" id="ARBA00022832"/>
    </source>
</evidence>
<sequence length="513" mass="55772">MSSKGDRGESLMDNERSKWRNLNKAEVNELKTRLAQVGLDLARLENKREYPEDNDIESKIDSLLNDIIGKMSGTATIITTEPQAVLADSGEKEKRRVVVTGLGTINPLGYSVEEFWAGLRKGQSGIAPMTLSKTEGYPTKIAGEVKEWDPKKFIDTKDARRMSRASQFAVAASFQAIKDANLKIEDDVAEDYGVLLGVGNCAFPEVEQGARTLMEKGGMRLSPFFIPIILPNMSSSQVALQAGIKGYNGTIVTACASSTQSIGEAAEVIRRGDAEVMITGGCEAPISELGLASFSVMRAMSSKYNERPTQASRPFDRDRDGFVPSEGAGIVVLENLEHALARGARIYAEVIGFAATNDAYHLTDPDPDSFGAVRAMRRAIHRAGLAPRDIDYINAHGTSTEKNDKMETVAIKKVFGDYAYQIPISSTKSMIGHLLGGAGGVEAIATITMMQEELIHPTINLDNPDPDCDLDYVPNRARPFKINIGMSNSFGFGGQNACLIFKKYTPESPEAKR</sequence>
<evidence type="ECO:0000256" key="4">
    <source>
        <dbReference type="ARBA" id="ARBA00022679"/>
    </source>
</evidence>
<keyword evidence="8 15" id="KW-0012">Acyltransferase</keyword>
<evidence type="ECO:0000313" key="16">
    <source>
        <dbReference type="Proteomes" id="UP001431572"/>
    </source>
</evidence>
<comment type="pathway">
    <text evidence="1">Lipid metabolism; fatty acid biosynthesis.</text>
</comment>
<dbReference type="SMART" id="SM00825">
    <property type="entry name" value="PKS_KS"/>
    <property type="match status" value="1"/>
</dbReference>